<comment type="similarity">
    <text evidence="3">Belongs to the methyltransferase superfamily. Arsenite methyltransferase family.</text>
</comment>
<dbReference type="InterPro" id="IPR025714">
    <property type="entry name" value="Methyltranfer_dom"/>
</dbReference>
<dbReference type="CDD" id="cd02440">
    <property type="entry name" value="AdoMet_MTases"/>
    <property type="match status" value="1"/>
</dbReference>
<protein>
    <recommendedName>
        <fullName evidence="5">Arsenite methyltransferase</fullName>
        <ecNumber evidence="4">2.1.1.137</ecNumber>
    </recommendedName>
</protein>
<comment type="catalytic activity">
    <reaction evidence="6">
        <text>arsenic triglutathione + [thioredoxin]-dithiol + S-adenosyl-L-methionine + 2 H2O = methylarsonous acid + [thioredoxin]-disulfide + 3 glutathione + S-adenosyl-L-homocysteine + H(+)</text>
        <dbReference type="Rhea" id="RHEA:69460"/>
        <dbReference type="Rhea" id="RHEA-COMP:10698"/>
        <dbReference type="Rhea" id="RHEA-COMP:10700"/>
        <dbReference type="ChEBI" id="CHEBI:15377"/>
        <dbReference type="ChEBI" id="CHEBI:15378"/>
        <dbReference type="ChEBI" id="CHEBI:17826"/>
        <dbReference type="ChEBI" id="CHEBI:29950"/>
        <dbReference type="ChEBI" id="CHEBI:50058"/>
        <dbReference type="ChEBI" id="CHEBI:57856"/>
        <dbReference type="ChEBI" id="CHEBI:57925"/>
        <dbReference type="ChEBI" id="CHEBI:59789"/>
        <dbReference type="ChEBI" id="CHEBI:183640"/>
        <dbReference type="EC" id="2.1.1.137"/>
    </reaction>
</comment>
<dbReference type="Gene3D" id="3.40.5.100">
    <property type="match status" value="1"/>
</dbReference>
<evidence type="ECO:0000256" key="1">
    <source>
        <dbReference type="ARBA" id="ARBA00022679"/>
    </source>
</evidence>
<keyword evidence="1 10" id="KW-0808">Transferase</keyword>
<dbReference type="STRING" id="402881.Plav_2318"/>
<keyword evidence="11" id="KW-1185">Reference proteome</keyword>
<evidence type="ECO:0000256" key="3">
    <source>
        <dbReference type="ARBA" id="ARBA00034487"/>
    </source>
</evidence>
<dbReference type="PANTHER" id="PTHR43675:SF8">
    <property type="entry name" value="ARSENITE METHYLTRANSFERASE"/>
    <property type="match status" value="1"/>
</dbReference>
<dbReference type="Gene3D" id="3.40.50.150">
    <property type="entry name" value="Vaccinia Virus protein VP39"/>
    <property type="match status" value="1"/>
</dbReference>
<name>A7HVJ9_PARL1</name>
<sequence length="349" mass="38303">MSVESVKEYYGQTLKGSADLKTDACCDPGATPPHIRAALSDIHDDVLTRYYGCGLVIPDKVEGMRVLDLGCGAGRDAYALAKLVGETGSVTGVDMTAEQLAVARAHVSWHMERFGYRRANVDFREGYIERLGELGLEPESFDIIVSNCVINLSPDKRAVLEGARRLLKPGGEFYFADVYADRRLDPSLRDDPVLLGECLGGALYWNDFLTLSKQAGFADPRLVTDRPLEVREPSIRRALGNARFFSTTYRLFKLDALEPACEDYGQAVIYKGGIPHAEDAFTLDAHHRIEKGRVFPVCGNTWHMLKATRFAPHFDFIGDFSQHYGIFEGCGTQMPFGAGGGEAAAGACC</sequence>
<dbReference type="AlphaFoldDB" id="A7HVJ9"/>
<keyword evidence="10" id="KW-0489">Methyltransferase</keyword>
<dbReference type="SUPFAM" id="SSF53335">
    <property type="entry name" value="S-adenosyl-L-methionine-dependent methyltransferases"/>
    <property type="match status" value="1"/>
</dbReference>
<dbReference type="OrthoDB" id="9765084at2"/>
<dbReference type="GO" id="GO:0032259">
    <property type="term" value="P:methylation"/>
    <property type="evidence" value="ECO:0007669"/>
    <property type="project" value="UniProtKB-KW"/>
</dbReference>
<dbReference type="HOGENOM" id="CLU_052868_0_0_5"/>
<evidence type="ECO:0000256" key="2">
    <source>
        <dbReference type="ARBA" id="ARBA00022691"/>
    </source>
</evidence>
<evidence type="ECO:0000256" key="7">
    <source>
        <dbReference type="ARBA" id="ARBA00047943"/>
    </source>
</evidence>
<organism evidence="10 11">
    <name type="scientific">Parvibaculum lavamentivorans (strain DS-1 / DSM 13023 / NCIMB 13966)</name>
    <dbReference type="NCBI Taxonomy" id="402881"/>
    <lineage>
        <taxon>Bacteria</taxon>
        <taxon>Pseudomonadati</taxon>
        <taxon>Pseudomonadota</taxon>
        <taxon>Alphaproteobacteria</taxon>
        <taxon>Hyphomicrobiales</taxon>
        <taxon>Parvibaculaceae</taxon>
        <taxon>Parvibaculum</taxon>
    </lineage>
</organism>
<dbReference type="EC" id="2.1.1.137" evidence="4"/>
<accession>A7HVJ9</accession>
<evidence type="ECO:0000256" key="6">
    <source>
        <dbReference type="ARBA" id="ARBA00047941"/>
    </source>
</evidence>
<feature type="domain" description="Methyltransferase" evidence="9">
    <location>
        <begin position="62"/>
        <end position="216"/>
    </location>
</feature>
<evidence type="ECO:0000256" key="4">
    <source>
        <dbReference type="ARBA" id="ARBA00034521"/>
    </source>
</evidence>
<dbReference type="KEGG" id="pla:Plav_2318"/>
<comment type="catalytic activity">
    <reaction evidence="8">
        <text>arsenic triglutathione + 3 [thioredoxin]-dithiol + 3 S-adenosyl-L-methionine = trimethylarsine + 3 [thioredoxin]-disulfide + 3 glutathione + 3 S-adenosyl-L-homocysteine + 3 H(+)</text>
        <dbReference type="Rhea" id="RHEA:69432"/>
        <dbReference type="Rhea" id="RHEA-COMP:10698"/>
        <dbReference type="Rhea" id="RHEA-COMP:10700"/>
        <dbReference type="ChEBI" id="CHEBI:15378"/>
        <dbReference type="ChEBI" id="CHEBI:27130"/>
        <dbReference type="ChEBI" id="CHEBI:29950"/>
        <dbReference type="ChEBI" id="CHEBI:50058"/>
        <dbReference type="ChEBI" id="CHEBI:57856"/>
        <dbReference type="ChEBI" id="CHEBI:57925"/>
        <dbReference type="ChEBI" id="CHEBI:59789"/>
        <dbReference type="ChEBI" id="CHEBI:183640"/>
        <dbReference type="EC" id="2.1.1.137"/>
    </reaction>
</comment>
<dbReference type="InterPro" id="IPR029063">
    <property type="entry name" value="SAM-dependent_MTases_sf"/>
</dbReference>
<dbReference type="RefSeq" id="WP_012111239.1">
    <property type="nucleotide sequence ID" value="NC_009719.1"/>
</dbReference>
<comment type="catalytic activity">
    <reaction evidence="7">
        <text>arsenic triglutathione + 2 [thioredoxin]-dithiol + 2 S-adenosyl-L-methionine + H2O = dimethylarsinous acid + 2 [thioredoxin]-disulfide + 3 glutathione + 2 S-adenosyl-L-homocysteine + 2 H(+)</text>
        <dbReference type="Rhea" id="RHEA:69464"/>
        <dbReference type="Rhea" id="RHEA-COMP:10698"/>
        <dbReference type="Rhea" id="RHEA-COMP:10700"/>
        <dbReference type="ChEBI" id="CHEBI:15377"/>
        <dbReference type="ChEBI" id="CHEBI:15378"/>
        <dbReference type="ChEBI" id="CHEBI:23808"/>
        <dbReference type="ChEBI" id="CHEBI:29950"/>
        <dbReference type="ChEBI" id="CHEBI:50058"/>
        <dbReference type="ChEBI" id="CHEBI:57856"/>
        <dbReference type="ChEBI" id="CHEBI:57925"/>
        <dbReference type="ChEBI" id="CHEBI:59789"/>
        <dbReference type="ChEBI" id="CHEBI:183640"/>
        <dbReference type="EC" id="2.1.1.137"/>
    </reaction>
</comment>
<dbReference type="EMBL" id="CP000774">
    <property type="protein sequence ID" value="ABS63932.1"/>
    <property type="molecule type" value="Genomic_DNA"/>
</dbReference>
<keyword evidence="2" id="KW-0949">S-adenosyl-L-methionine</keyword>
<dbReference type="Proteomes" id="UP000006377">
    <property type="component" value="Chromosome"/>
</dbReference>
<evidence type="ECO:0000256" key="8">
    <source>
        <dbReference type="ARBA" id="ARBA00048428"/>
    </source>
</evidence>
<dbReference type="PANTHER" id="PTHR43675">
    <property type="entry name" value="ARSENITE METHYLTRANSFERASE"/>
    <property type="match status" value="1"/>
</dbReference>
<proteinExistence type="inferred from homology"/>
<evidence type="ECO:0000256" key="5">
    <source>
        <dbReference type="ARBA" id="ARBA00034545"/>
    </source>
</evidence>
<gene>
    <name evidence="10" type="ordered locus">Plav_2318</name>
</gene>
<evidence type="ECO:0000313" key="10">
    <source>
        <dbReference type="EMBL" id="ABS63932.1"/>
    </source>
</evidence>
<dbReference type="GO" id="GO:0030791">
    <property type="term" value="F:arsenite methyltransferase activity"/>
    <property type="evidence" value="ECO:0007669"/>
    <property type="project" value="UniProtKB-EC"/>
</dbReference>
<dbReference type="eggNOG" id="COG2226">
    <property type="taxonomic scope" value="Bacteria"/>
</dbReference>
<dbReference type="InterPro" id="IPR026669">
    <property type="entry name" value="Arsenite_MeTrfase-like"/>
</dbReference>
<reference evidence="10 11" key="1">
    <citation type="journal article" date="2011" name="Stand. Genomic Sci.">
        <title>Complete genome sequence of Parvibaculum lavamentivorans type strain (DS-1(T)).</title>
        <authorList>
            <person name="Schleheck D."/>
            <person name="Weiss M."/>
            <person name="Pitluck S."/>
            <person name="Bruce D."/>
            <person name="Land M.L."/>
            <person name="Han S."/>
            <person name="Saunders E."/>
            <person name="Tapia R."/>
            <person name="Detter C."/>
            <person name="Brettin T."/>
            <person name="Han J."/>
            <person name="Woyke T."/>
            <person name="Goodwin L."/>
            <person name="Pennacchio L."/>
            <person name="Nolan M."/>
            <person name="Cook A.M."/>
            <person name="Kjelleberg S."/>
            <person name="Thomas T."/>
        </authorList>
    </citation>
    <scope>NUCLEOTIDE SEQUENCE [LARGE SCALE GENOMIC DNA]</scope>
    <source>
        <strain evidence="11">DS-1 / DSM 13023 / NCIMB 13966</strain>
    </source>
</reference>
<evidence type="ECO:0000259" key="9">
    <source>
        <dbReference type="Pfam" id="PF13847"/>
    </source>
</evidence>
<evidence type="ECO:0000313" key="11">
    <source>
        <dbReference type="Proteomes" id="UP000006377"/>
    </source>
</evidence>
<dbReference type="Pfam" id="PF13847">
    <property type="entry name" value="Methyltransf_31"/>
    <property type="match status" value="1"/>
</dbReference>